<dbReference type="AlphaFoldDB" id="A0A3S4HIX3"/>
<dbReference type="InterPro" id="IPR005039">
    <property type="entry name" value="Ant_C"/>
</dbReference>
<dbReference type="SMART" id="SM01252">
    <property type="entry name" value="KilA-N"/>
    <property type="match status" value="1"/>
</dbReference>
<dbReference type="Proteomes" id="UP000275777">
    <property type="component" value="Chromosome"/>
</dbReference>
<name>A0A3S4HIX3_CHRVL</name>
<dbReference type="PROSITE" id="PS51301">
    <property type="entry name" value="KILA_N"/>
    <property type="match status" value="1"/>
</dbReference>
<dbReference type="InterPro" id="IPR018004">
    <property type="entry name" value="KilA/APSES_HTH"/>
</dbReference>
<evidence type="ECO:0000313" key="3">
    <source>
        <dbReference type="Proteomes" id="UP000275777"/>
    </source>
</evidence>
<evidence type="ECO:0000259" key="1">
    <source>
        <dbReference type="PROSITE" id="PS51301"/>
    </source>
</evidence>
<reference evidence="2 3" key="1">
    <citation type="submission" date="2018-12" db="EMBL/GenBank/DDBJ databases">
        <authorList>
            <consortium name="Pathogen Informatics"/>
        </authorList>
    </citation>
    <scope>NUCLEOTIDE SEQUENCE [LARGE SCALE GENOMIC DNA]</scope>
    <source>
        <strain evidence="2 3">NCTC9695</strain>
    </source>
</reference>
<gene>
    <name evidence="2" type="ORF">NCTC9695_03449</name>
</gene>
<protein>
    <submittedName>
        <fullName evidence="2">Uncharacterized phage-encoded protein</fullName>
    </submittedName>
</protein>
<dbReference type="Pfam" id="PF03374">
    <property type="entry name" value="ANT"/>
    <property type="match status" value="1"/>
</dbReference>
<dbReference type="GO" id="GO:0003677">
    <property type="term" value="F:DNA binding"/>
    <property type="evidence" value="ECO:0007669"/>
    <property type="project" value="InterPro"/>
</dbReference>
<dbReference type="InterPro" id="IPR017880">
    <property type="entry name" value="KilA_N"/>
</dbReference>
<organism evidence="2 3">
    <name type="scientific">Chromobacterium violaceum</name>
    <dbReference type="NCBI Taxonomy" id="536"/>
    <lineage>
        <taxon>Bacteria</taxon>
        <taxon>Pseudomonadati</taxon>
        <taxon>Pseudomonadota</taxon>
        <taxon>Betaproteobacteria</taxon>
        <taxon>Neisseriales</taxon>
        <taxon>Chromobacteriaceae</taxon>
        <taxon>Chromobacterium</taxon>
    </lineage>
</organism>
<proteinExistence type="predicted"/>
<dbReference type="EMBL" id="LR134182">
    <property type="protein sequence ID" value="VEB42995.1"/>
    <property type="molecule type" value="Genomic_DNA"/>
</dbReference>
<feature type="domain" description="KilA-N" evidence="1">
    <location>
        <begin position="1"/>
        <end position="99"/>
    </location>
</feature>
<evidence type="ECO:0000313" key="2">
    <source>
        <dbReference type="EMBL" id="VEB42995.1"/>
    </source>
</evidence>
<accession>A0A3S4HIX3</accession>
<sequence length="254" mass="28083">MDNQLNIAGIVIRQDAEGRYCLNDLHRAAGDLPKHAPALWERQASELVEEIQKDTKSYVLAKLRGRNGGTYVAKELVYAYAMWISPRFHLEVIRAYDQIMTKGIAMRTDVAQAAIDNPADFLARAVLVANDQLAIQAKKIQCLEEERAELAPKAAVTDRIVTAASGAMNVTLAAKTLQVQPKTLFTWLSANRWIYRRAGGSAWVAYQDKIQQGLLQHKVTTVERLDGSEKIVEQVLVTAKGLAKLAGEIGPIYA</sequence>
<dbReference type="Pfam" id="PF04383">
    <property type="entry name" value="KilA-N"/>
    <property type="match status" value="1"/>
</dbReference>